<reference evidence="4 5" key="1">
    <citation type="submission" date="2018-07" db="EMBL/GenBank/DDBJ databases">
        <title>Genomic Encyclopedia of Type Strains, Phase IV (KMG-IV): sequencing the most valuable type-strain genomes for metagenomic binning, comparative biology and taxonomic classification.</title>
        <authorList>
            <person name="Goeker M."/>
        </authorList>
    </citation>
    <scope>NUCLEOTIDE SEQUENCE [LARGE SCALE GENOMIC DNA]</scope>
    <source>
        <strain evidence="4 5">DSM 21352</strain>
    </source>
</reference>
<dbReference type="PANTHER" id="PTHR43540">
    <property type="entry name" value="PEROXYUREIDOACRYLATE/UREIDOACRYLATE AMIDOHYDROLASE-RELATED"/>
    <property type="match status" value="1"/>
</dbReference>
<evidence type="ECO:0000256" key="1">
    <source>
        <dbReference type="ARBA" id="ARBA00022801"/>
    </source>
</evidence>
<keyword evidence="1" id="KW-0378">Hydrolase</keyword>
<dbReference type="RefSeq" id="WP_114801930.1">
    <property type="nucleotide sequence ID" value="NZ_QQAV01000001.1"/>
</dbReference>
<dbReference type="InterPro" id="IPR050272">
    <property type="entry name" value="Isochorismatase-like_hydrls"/>
</dbReference>
<dbReference type="AlphaFoldDB" id="A0A370FNH0"/>
<evidence type="ECO:0000313" key="5">
    <source>
        <dbReference type="Proteomes" id="UP000255265"/>
    </source>
</evidence>
<dbReference type="Gene3D" id="3.40.50.850">
    <property type="entry name" value="Isochorismatase-like"/>
    <property type="match status" value="1"/>
</dbReference>
<feature type="compositionally biased region" description="Low complexity" evidence="2">
    <location>
        <begin position="16"/>
        <end position="26"/>
    </location>
</feature>
<comment type="caution">
    <text evidence="4">The sequence shown here is derived from an EMBL/GenBank/DDBJ whole genome shotgun (WGS) entry which is preliminary data.</text>
</comment>
<gene>
    <name evidence="4" type="ORF">DFR41_1011032</name>
</gene>
<dbReference type="SUPFAM" id="SSF52499">
    <property type="entry name" value="Isochorismatase-like hydrolases"/>
    <property type="match status" value="1"/>
</dbReference>
<dbReference type="InterPro" id="IPR036380">
    <property type="entry name" value="Isochorismatase-like_sf"/>
</dbReference>
<keyword evidence="5" id="KW-1185">Reference proteome</keyword>
<name>A0A370FNH0_9BURK</name>
<organism evidence="4 5">
    <name type="scientific">Pseudacidovorax intermedius</name>
    <dbReference type="NCBI Taxonomy" id="433924"/>
    <lineage>
        <taxon>Bacteria</taxon>
        <taxon>Pseudomonadati</taxon>
        <taxon>Pseudomonadota</taxon>
        <taxon>Betaproteobacteria</taxon>
        <taxon>Burkholderiales</taxon>
        <taxon>Comamonadaceae</taxon>
        <taxon>Pseudacidovorax</taxon>
    </lineage>
</organism>
<feature type="region of interest" description="Disordered" evidence="2">
    <location>
        <begin position="1"/>
        <end position="26"/>
    </location>
</feature>
<dbReference type="STRING" id="433924.NS331_14435"/>
<feature type="domain" description="Isochorismatase-like" evidence="3">
    <location>
        <begin position="65"/>
        <end position="248"/>
    </location>
</feature>
<dbReference type="Pfam" id="PF00857">
    <property type="entry name" value="Isochorismatase"/>
    <property type="match status" value="1"/>
</dbReference>
<dbReference type="GO" id="GO:0016787">
    <property type="term" value="F:hydrolase activity"/>
    <property type="evidence" value="ECO:0007669"/>
    <property type="project" value="UniProtKB-KW"/>
</dbReference>
<evidence type="ECO:0000313" key="4">
    <source>
        <dbReference type="EMBL" id="RDI29276.1"/>
    </source>
</evidence>
<dbReference type="Proteomes" id="UP000255265">
    <property type="component" value="Unassembled WGS sequence"/>
</dbReference>
<protein>
    <submittedName>
        <fullName evidence="4">Nicotinamidase-related amidase</fullName>
    </submittedName>
</protein>
<accession>A0A370FNH0</accession>
<dbReference type="EMBL" id="QQAV01000001">
    <property type="protein sequence ID" value="RDI29276.1"/>
    <property type="molecule type" value="Genomic_DNA"/>
</dbReference>
<dbReference type="PANTHER" id="PTHR43540:SF9">
    <property type="entry name" value="FAMILY HYDROLASE, PUTATIVE (AFU_ORTHOLOGUE AFUA_2G08700)-RELATED"/>
    <property type="match status" value="1"/>
</dbReference>
<evidence type="ECO:0000259" key="3">
    <source>
        <dbReference type="Pfam" id="PF00857"/>
    </source>
</evidence>
<dbReference type="OrthoDB" id="9781985at2"/>
<dbReference type="CDD" id="cd00431">
    <property type="entry name" value="cysteine_hydrolases"/>
    <property type="match status" value="1"/>
</dbReference>
<dbReference type="InterPro" id="IPR000868">
    <property type="entry name" value="Isochorismatase-like_dom"/>
</dbReference>
<sequence length="277" mass="29809">MHSDERIPGTKLDTTPGDAPGFGPAAGNRWQLQDGRLSLVRTPPAPRPLALPAQPESLVIDLARTALVVVDMQNDFCHPEGWFGQKGLDVQAARRPIPVLQALLPAWRRAGSPLVWCNWGIRADRRNLGPTVQFKGKRTAEGVGYGERSPIDHGPSLVQGSWGAALVEELAAEPGDILAHKHRLSGFWDSELDSVLRNAGITTLLFAGINTDRCVFSTLQDAAFLGYDCVLLEDACSTSSPDYVTDGVLYLVRLLHGFTATAADLGAALTDLPSQPD</sequence>
<proteinExistence type="predicted"/>
<evidence type="ECO:0000256" key="2">
    <source>
        <dbReference type="SAM" id="MobiDB-lite"/>
    </source>
</evidence>